<dbReference type="Gene3D" id="1.10.443.10">
    <property type="entry name" value="Intergrase catalytic core"/>
    <property type="match status" value="1"/>
</dbReference>
<proteinExistence type="predicted"/>
<evidence type="ECO:0008006" key="3">
    <source>
        <dbReference type="Google" id="ProtNLM"/>
    </source>
</evidence>
<dbReference type="GO" id="GO:0006310">
    <property type="term" value="P:DNA recombination"/>
    <property type="evidence" value="ECO:0007669"/>
    <property type="project" value="UniProtKB-KW"/>
</dbReference>
<dbReference type="GO" id="GO:0003677">
    <property type="term" value="F:DNA binding"/>
    <property type="evidence" value="ECO:0007669"/>
    <property type="project" value="InterPro"/>
</dbReference>
<dbReference type="InterPro" id="IPR013762">
    <property type="entry name" value="Integrase-like_cat_sf"/>
</dbReference>
<dbReference type="AlphaFoldDB" id="A0A1X7VWD6"/>
<dbReference type="STRING" id="400682.A0A1X7VWD6"/>
<dbReference type="EnsemblMetazoa" id="Aqu2.1.44647_001">
    <property type="protein sequence ID" value="Aqu2.1.44647_001"/>
    <property type="gene ID" value="Aqu2.1.44647"/>
</dbReference>
<dbReference type="PANTHER" id="PTHR34605">
    <property type="entry name" value="PHAGE_INTEGRASE DOMAIN-CONTAINING PROTEIN"/>
    <property type="match status" value="1"/>
</dbReference>
<dbReference type="eggNOG" id="ENOG502SYYQ">
    <property type="taxonomic scope" value="Eukaryota"/>
</dbReference>
<name>A0A1X7VWD6_AMPQE</name>
<keyword evidence="1" id="KW-0233">DNA recombination</keyword>
<accession>A0A1X7VWD6</accession>
<dbReference type="InParanoid" id="A0A1X7VWD6"/>
<sequence>MLGRSGHATCPVAALRDFLLLRPRTEGPLFIMEDSISLSRQGFIQAVHQALQDAGLNPSLYAGHSFRMGAATTAAVAGIPAHTIKRLGRWSSDAYQIYIKPSDNSLGSISAMLAASSSF</sequence>
<dbReference type="PANTHER" id="PTHR34605:SF3">
    <property type="entry name" value="P CELL-TYPE AGGLUTINATION PROTEIN MAP4-LIKE-RELATED"/>
    <property type="match status" value="1"/>
</dbReference>
<dbReference type="OMA" id="LARWPCK"/>
<organism evidence="2">
    <name type="scientific">Amphimedon queenslandica</name>
    <name type="common">Sponge</name>
    <dbReference type="NCBI Taxonomy" id="400682"/>
    <lineage>
        <taxon>Eukaryota</taxon>
        <taxon>Metazoa</taxon>
        <taxon>Porifera</taxon>
        <taxon>Demospongiae</taxon>
        <taxon>Heteroscleromorpha</taxon>
        <taxon>Haplosclerida</taxon>
        <taxon>Niphatidae</taxon>
        <taxon>Amphimedon</taxon>
    </lineage>
</organism>
<evidence type="ECO:0000256" key="1">
    <source>
        <dbReference type="ARBA" id="ARBA00023172"/>
    </source>
</evidence>
<reference evidence="2" key="1">
    <citation type="submission" date="2017-05" db="UniProtKB">
        <authorList>
            <consortium name="EnsemblMetazoa"/>
        </authorList>
    </citation>
    <scope>IDENTIFICATION</scope>
</reference>
<dbReference type="SUPFAM" id="SSF56349">
    <property type="entry name" value="DNA breaking-rejoining enzymes"/>
    <property type="match status" value="1"/>
</dbReference>
<dbReference type="GO" id="GO:0015074">
    <property type="term" value="P:DNA integration"/>
    <property type="evidence" value="ECO:0007669"/>
    <property type="project" value="InterPro"/>
</dbReference>
<dbReference type="InterPro" id="IPR011010">
    <property type="entry name" value="DNA_brk_join_enz"/>
</dbReference>
<dbReference type="InterPro" id="IPR052925">
    <property type="entry name" value="Phage_Integrase-like_Recomb"/>
</dbReference>
<evidence type="ECO:0000313" key="2">
    <source>
        <dbReference type="EnsemblMetazoa" id="Aqu2.1.44647_001"/>
    </source>
</evidence>
<protein>
    <recommendedName>
        <fullName evidence="3">Tyr recombinase domain-containing protein</fullName>
    </recommendedName>
</protein>